<dbReference type="RefSeq" id="WP_110752101.1">
    <property type="nucleotide sequence ID" value="NZ_QJTF01000012.1"/>
</dbReference>
<keyword evidence="2" id="KW-1185">Reference proteome</keyword>
<gene>
    <name evidence="1" type="ORF">C7477_11236</name>
</gene>
<evidence type="ECO:0000313" key="1">
    <source>
        <dbReference type="EMBL" id="PYE87535.1"/>
    </source>
</evidence>
<sequence length="81" mass="9140">MMANHETASDICDIEARNAMEGYASERDIVERAKKAFDVWWENVDLPAYTRPDGFTSWRAFKAGYLSMARELGHLPEGGDA</sequence>
<dbReference type="OrthoDB" id="9962576at2"/>
<dbReference type="EMBL" id="QJTF01000012">
    <property type="protein sequence ID" value="PYE87535.1"/>
    <property type="molecule type" value="Genomic_DNA"/>
</dbReference>
<dbReference type="AlphaFoldDB" id="A0A318SZY5"/>
<proteinExistence type="predicted"/>
<protein>
    <submittedName>
        <fullName evidence="1">Uncharacterized protein</fullName>
    </submittedName>
</protein>
<comment type="caution">
    <text evidence="1">The sequence shown here is derived from an EMBL/GenBank/DDBJ whole genome shotgun (WGS) entry which is preliminary data.</text>
</comment>
<evidence type="ECO:0000313" key="2">
    <source>
        <dbReference type="Proteomes" id="UP000247454"/>
    </source>
</evidence>
<accession>A0A318SZY5</accession>
<organism evidence="1 2">
    <name type="scientific">Phyllobacterium leguminum</name>
    <dbReference type="NCBI Taxonomy" id="314237"/>
    <lineage>
        <taxon>Bacteria</taxon>
        <taxon>Pseudomonadati</taxon>
        <taxon>Pseudomonadota</taxon>
        <taxon>Alphaproteobacteria</taxon>
        <taxon>Hyphomicrobiales</taxon>
        <taxon>Phyllobacteriaceae</taxon>
        <taxon>Phyllobacterium</taxon>
    </lineage>
</organism>
<name>A0A318SZY5_9HYPH</name>
<dbReference type="Proteomes" id="UP000247454">
    <property type="component" value="Unassembled WGS sequence"/>
</dbReference>
<reference evidence="1 2" key="1">
    <citation type="submission" date="2018-06" db="EMBL/GenBank/DDBJ databases">
        <title>Genomic Encyclopedia of Type Strains, Phase III (KMG-III): the genomes of soil and plant-associated and newly described type strains.</title>
        <authorList>
            <person name="Whitman W."/>
        </authorList>
    </citation>
    <scope>NUCLEOTIDE SEQUENCE [LARGE SCALE GENOMIC DNA]</scope>
    <source>
        <strain evidence="1 2">ORS 1419</strain>
    </source>
</reference>